<protein>
    <submittedName>
        <fullName evidence="1">Uncharacterized protein</fullName>
    </submittedName>
</protein>
<accession>A0A0E9QY95</accession>
<reference evidence="1" key="1">
    <citation type="submission" date="2014-11" db="EMBL/GenBank/DDBJ databases">
        <authorList>
            <person name="Amaro Gonzalez C."/>
        </authorList>
    </citation>
    <scope>NUCLEOTIDE SEQUENCE</scope>
</reference>
<dbReference type="AlphaFoldDB" id="A0A0E9QY95"/>
<name>A0A0E9QY95_ANGAN</name>
<proteinExistence type="predicted"/>
<evidence type="ECO:0000313" key="1">
    <source>
        <dbReference type="EMBL" id="JAH21809.1"/>
    </source>
</evidence>
<reference evidence="1" key="2">
    <citation type="journal article" date="2015" name="Fish Shellfish Immunol.">
        <title>Early steps in the European eel (Anguilla anguilla)-Vibrio vulnificus interaction in the gills: Role of the RtxA13 toxin.</title>
        <authorList>
            <person name="Callol A."/>
            <person name="Pajuelo D."/>
            <person name="Ebbesson L."/>
            <person name="Teles M."/>
            <person name="MacKenzie S."/>
            <person name="Amaro C."/>
        </authorList>
    </citation>
    <scope>NUCLEOTIDE SEQUENCE</scope>
</reference>
<dbReference type="EMBL" id="GBXM01086768">
    <property type="protein sequence ID" value="JAH21809.1"/>
    <property type="molecule type" value="Transcribed_RNA"/>
</dbReference>
<organism evidence="1">
    <name type="scientific">Anguilla anguilla</name>
    <name type="common">European freshwater eel</name>
    <name type="synonym">Muraena anguilla</name>
    <dbReference type="NCBI Taxonomy" id="7936"/>
    <lineage>
        <taxon>Eukaryota</taxon>
        <taxon>Metazoa</taxon>
        <taxon>Chordata</taxon>
        <taxon>Craniata</taxon>
        <taxon>Vertebrata</taxon>
        <taxon>Euteleostomi</taxon>
        <taxon>Actinopterygii</taxon>
        <taxon>Neopterygii</taxon>
        <taxon>Teleostei</taxon>
        <taxon>Anguilliformes</taxon>
        <taxon>Anguillidae</taxon>
        <taxon>Anguilla</taxon>
    </lineage>
</organism>
<sequence length="49" mass="5933">MIQMSNNARHFQTREYSYRYCRNGKSYLFYFLKRCISADHAMTCSVNLL</sequence>